<feature type="chain" id="PRO_5044823330" evidence="6">
    <location>
        <begin position="28"/>
        <end position="321"/>
    </location>
</feature>
<organism evidence="7 8">
    <name type="scientific">Thermocrispum agreste</name>
    <dbReference type="NCBI Taxonomy" id="37925"/>
    <lineage>
        <taxon>Bacteria</taxon>
        <taxon>Bacillati</taxon>
        <taxon>Actinomycetota</taxon>
        <taxon>Actinomycetes</taxon>
        <taxon>Pseudonocardiales</taxon>
        <taxon>Pseudonocardiaceae</taxon>
        <taxon>Thermocrispum</taxon>
    </lineage>
</organism>
<dbReference type="GO" id="GO:0046872">
    <property type="term" value="F:metal ion binding"/>
    <property type="evidence" value="ECO:0007669"/>
    <property type="project" value="UniProtKB-KW"/>
</dbReference>
<reference evidence="7 8" key="1">
    <citation type="journal article" date="2021" name="BMC Genomics">
        <title>Genome-resolved metagenome and metatranscriptome analyses of thermophilic composting reveal key bacterial players and their metabolic interactions.</title>
        <authorList>
            <person name="Braga L.P.P."/>
            <person name="Pereira R.V."/>
            <person name="Martins L.F."/>
            <person name="Moura L.M.S."/>
            <person name="Sanchez F.B."/>
            <person name="Patane J.S.L."/>
            <person name="da Silva A.M."/>
            <person name="Setubal J.C."/>
        </authorList>
    </citation>
    <scope>NUCLEOTIDE SEQUENCE [LARGE SCALE GENOMIC DNA]</scope>
    <source>
        <strain evidence="7">ZC4RG45</strain>
    </source>
</reference>
<dbReference type="Pfam" id="PF01297">
    <property type="entry name" value="ZnuA"/>
    <property type="match status" value="1"/>
</dbReference>
<dbReference type="PROSITE" id="PS51257">
    <property type="entry name" value="PROKAR_LIPOPROTEIN"/>
    <property type="match status" value="1"/>
</dbReference>
<sequence length="321" mass="33546">MSLRRLVPTVVASAVAVVAAGCGGSAAGDADGKLSVATSTSAWAGVVRAVAGDSVTVSAVIDDPVADPHSYESTAEDALTFTKADLVVINGGGYDAFAEKLAEQAPDVPVIDAFAVSGRGSEEEHDHDHGDDHAEDHDGHAHEHGAVNEHVWFDLDTVEAVADEVVAHLGALAPERKAEFEANGKKFAQGLAKLRQELTALRKAAAGQRVIATEPVAFYLLDAAGLHDVTPKAFSSAIEGDSDVPVAAQAEVTRLVERGEVTAVVHNPQTETEVTQQLVATAERSGTPVVEISETLPEGESDYLRWLAAEIEELKTAVARP</sequence>
<dbReference type="Proteomes" id="UP000249324">
    <property type="component" value="Unassembled WGS sequence"/>
</dbReference>
<protein>
    <submittedName>
        <fullName evidence="7">Zinc ABC transporter substrate-binding protein</fullName>
    </submittedName>
</protein>
<evidence type="ECO:0000256" key="3">
    <source>
        <dbReference type="ARBA" id="ARBA00022723"/>
    </source>
</evidence>
<gene>
    <name evidence="7" type="ORF">DIU77_007540</name>
</gene>
<comment type="subcellular location">
    <subcellularLocation>
        <location evidence="1">Cell envelope</location>
    </subcellularLocation>
</comment>
<feature type="region of interest" description="Disordered" evidence="5">
    <location>
        <begin position="118"/>
        <end position="141"/>
    </location>
</feature>
<dbReference type="SUPFAM" id="SSF53807">
    <property type="entry name" value="Helical backbone' metal receptor"/>
    <property type="match status" value="1"/>
</dbReference>
<evidence type="ECO:0000256" key="4">
    <source>
        <dbReference type="ARBA" id="ARBA00022729"/>
    </source>
</evidence>
<evidence type="ECO:0000313" key="8">
    <source>
        <dbReference type="Proteomes" id="UP000249324"/>
    </source>
</evidence>
<evidence type="ECO:0000256" key="5">
    <source>
        <dbReference type="SAM" id="MobiDB-lite"/>
    </source>
</evidence>
<evidence type="ECO:0000256" key="6">
    <source>
        <dbReference type="SAM" id="SignalP"/>
    </source>
</evidence>
<dbReference type="AlphaFoldDB" id="A0ABD6FDU2"/>
<keyword evidence="4 6" id="KW-0732">Signal</keyword>
<evidence type="ECO:0000313" key="7">
    <source>
        <dbReference type="EMBL" id="MFO7192078.1"/>
    </source>
</evidence>
<keyword evidence="3" id="KW-0479">Metal-binding</keyword>
<feature type="signal peptide" evidence="6">
    <location>
        <begin position="1"/>
        <end position="27"/>
    </location>
</feature>
<feature type="compositionally biased region" description="Basic and acidic residues" evidence="5">
    <location>
        <begin position="120"/>
        <end position="141"/>
    </location>
</feature>
<dbReference type="InterPro" id="IPR006127">
    <property type="entry name" value="ZnuA-like"/>
</dbReference>
<accession>A0ABD6FDU2</accession>
<dbReference type="PANTHER" id="PTHR42953">
    <property type="entry name" value="HIGH-AFFINITY ZINC UPTAKE SYSTEM PROTEIN ZNUA-RELATED"/>
    <property type="match status" value="1"/>
</dbReference>
<evidence type="ECO:0000256" key="1">
    <source>
        <dbReference type="ARBA" id="ARBA00004196"/>
    </source>
</evidence>
<dbReference type="Gene3D" id="3.40.50.1980">
    <property type="entry name" value="Nitrogenase molybdenum iron protein domain"/>
    <property type="match status" value="2"/>
</dbReference>
<proteinExistence type="predicted"/>
<dbReference type="InterPro" id="IPR050492">
    <property type="entry name" value="Bact_metal-bind_prot9"/>
</dbReference>
<name>A0ABD6FDU2_9PSEU</name>
<evidence type="ECO:0000256" key="2">
    <source>
        <dbReference type="ARBA" id="ARBA00022448"/>
    </source>
</evidence>
<comment type="caution">
    <text evidence="7">The sequence shown here is derived from an EMBL/GenBank/DDBJ whole genome shotgun (WGS) entry which is preliminary data.</text>
</comment>
<keyword evidence="2" id="KW-0813">Transport</keyword>
<dbReference type="GO" id="GO:0030313">
    <property type="term" value="C:cell envelope"/>
    <property type="evidence" value="ECO:0007669"/>
    <property type="project" value="UniProtKB-SubCell"/>
</dbReference>
<dbReference type="EMBL" id="QGUI02000070">
    <property type="protein sequence ID" value="MFO7192078.1"/>
    <property type="molecule type" value="Genomic_DNA"/>
</dbReference>
<dbReference type="PANTHER" id="PTHR42953:SF1">
    <property type="entry name" value="METAL-BINDING PROTEIN HI_0362-RELATED"/>
    <property type="match status" value="1"/>
</dbReference>